<dbReference type="PANTHER" id="PTHR39181:SF1">
    <property type="entry name" value="TYROSINE-PROTEIN PHOSPHATASE YWQE"/>
    <property type="match status" value="1"/>
</dbReference>
<reference evidence="7" key="1">
    <citation type="submission" date="2015-01" db="EMBL/GenBank/DDBJ databases">
        <authorList>
            <person name="Andreevskaya M."/>
        </authorList>
    </citation>
    <scope>NUCLEOTIDE SEQUENCE [LARGE SCALE GENOMIC DNA]</scope>
    <source>
        <strain evidence="7">MKFS47</strain>
    </source>
</reference>
<evidence type="ECO:0000256" key="1">
    <source>
        <dbReference type="ARBA" id="ARBA00005750"/>
    </source>
</evidence>
<evidence type="ECO:0000256" key="5">
    <source>
        <dbReference type="PIRNR" id="PIRNR016557"/>
    </source>
</evidence>
<dbReference type="PANTHER" id="PTHR39181">
    <property type="entry name" value="TYROSINE-PROTEIN PHOSPHATASE YWQE"/>
    <property type="match status" value="1"/>
</dbReference>
<dbReference type="GO" id="GO:0004725">
    <property type="term" value="F:protein tyrosine phosphatase activity"/>
    <property type="evidence" value="ECO:0007669"/>
    <property type="project" value="UniProtKB-UniRule"/>
</dbReference>
<comment type="similarity">
    <text evidence="1 5">Belongs to the metallo-dependent hydrolases superfamily. CpsB/CapC family.</text>
</comment>
<keyword evidence="3 5" id="KW-0904">Protein phosphatase</keyword>
<evidence type="ECO:0000313" key="7">
    <source>
        <dbReference type="Proteomes" id="UP000033166"/>
    </source>
</evidence>
<dbReference type="InterPro" id="IPR016195">
    <property type="entry name" value="Pol/histidinol_Pase-like"/>
</dbReference>
<dbReference type="RefSeq" id="WP_047914608.1">
    <property type="nucleotide sequence ID" value="NZ_LN774769.1"/>
</dbReference>
<dbReference type="Gene3D" id="3.20.20.140">
    <property type="entry name" value="Metal-dependent hydrolases"/>
    <property type="match status" value="1"/>
</dbReference>
<accession>A0A0D6DUB1</accession>
<dbReference type="GO" id="GO:0030145">
    <property type="term" value="F:manganese ion binding"/>
    <property type="evidence" value="ECO:0007669"/>
    <property type="project" value="UniProtKB-UniRule"/>
</dbReference>
<dbReference type="PIRSF" id="PIRSF016557">
    <property type="entry name" value="Caps_synth_CpsB"/>
    <property type="match status" value="1"/>
</dbReference>
<dbReference type="Proteomes" id="UP000033166">
    <property type="component" value="Chromosome I"/>
</dbReference>
<gene>
    <name evidence="6" type="primary">ywqE</name>
    <name evidence="6" type="ORF">LACPI_0111</name>
</gene>
<dbReference type="InterPro" id="IPR016667">
    <property type="entry name" value="Caps_polysacc_synth_CpsB/CapC"/>
</dbReference>
<dbReference type="AlphaFoldDB" id="A0A0D6DUB1"/>
<name>A0A0D6DUB1_9LACT</name>
<comment type="catalytic activity">
    <reaction evidence="4 5">
        <text>O-phospho-L-tyrosyl-[protein] + H2O = L-tyrosyl-[protein] + phosphate</text>
        <dbReference type="Rhea" id="RHEA:10684"/>
        <dbReference type="Rhea" id="RHEA-COMP:10136"/>
        <dbReference type="Rhea" id="RHEA-COMP:20101"/>
        <dbReference type="ChEBI" id="CHEBI:15377"/>
        <dbReference type="ChEBI" id="CHEBI:43474"/>
        <dbReference type="ChEBI" id="CHEBI:46858"/>
        <dbReference type="ChEBI" id="CHEBI:61978"/>
        <dbReference type="EC" id="3.1.3.48"/>
    </reaction>
</comment>
<dbReference type="HOGENOM" id="CLU_085966_1_0_9"/>
<proteinExistence type="inferred from homology"/>
<dbReference type="SUPFAM" id="SSF89550">
    <property type="entry name" value="PHP domain-like"/>
    <property type="match status" value="1"/>
</dbReference>
<protein>
    <recommendedName>
        <fullName evidence="5">Tyrosine-protein phosphatase</fullName>
        <ecNumber evidence="5">3.1.3.48</ecNumber>
    </recommendedName>
</protein>
<keyword evidence="2 5" id="KW-0378">Hydrolase</keyword>
<dbReference type="Pfam" id="PF19567">
    <property type="entry name" value="CpsB_CapC"/>
    <property type="match status" value="1"/>
</dbReference>
<dbReference type="EMBL" id="LN774769">
    <property type="protein sequence ID" value="CEN27311.1"/>
    <property type="molecule type" value="Genomic_DNA"/>
</dbReference>
<dbReference type="KEGG" id="lpk:LACPI_0111"/>
<sequence length="254" mass="28621">MIDIHCHILPGIDDGAKTPEDTLLMLKSAIDEGITTIVVSPHHNPEFNNERPIILKKVKEVRDIIRMNQLPIDLLPGQEIRISGEVLADYASGKLITSTDKSHYMLIEFPSNHVPKYASELFYNMILQGLQPILVHPERNLGIIENPQILYNFIKQGVLSQITASSVTGHFGKKVQKLTFDIISNNLTHFVASDAHNITSRSFKMKEAFDIIATKFGFSTVQTFKENAESIITDSIIFPNNPSLFKKKKFFGLF</sequence>
<evidence type="ECO:0000313" key="6">
    <source>
        <dbReference type="EMBL" id="CEN27311.1"/>
    </source>
</evidence>
<evidence type="ECO:0000256" key="4">
    <source>
        <dbReference type="ARBA" id="ARBA00051722"/>
    </source>
</evidence>
<dbReference type="EC" id="3.1.3.48" evidence="5"/>
<evidence type="ECO:0000256" key="2">
    <source>
        <dbReference type="ARBA" id="ARBA00022801"/>
    </source>
</evidence>
<organism evidence="6 7">
    <name type="scientific">Pseudolactococcus piscium MKFS47</name>
    <dbReference type="NCBI Taxonomy" id="297352"/>
    <lineage>
        <taxon>Bacteria</taxon>
        <taxon>Bacillati</taxon>
        <taxon>Bacillota</taxon>
        <taxon>Bacilli</taxon>
        <taxon>Lactobacillales</taxon>
        <taxon>Streptococcaceae</taxon>
        <taxon>Pseudolactococcus</taxon>
    </lineage>
</organism>
<evidence type="ECO:0000256" key="3">
    <source>
        <dbReference type="ARBA" id="ARBA00022912"/>
    </source>
</evidence>